<keyword evidence="4 6" id="KW-0067">ATP-binding</keyword>
<comment type="caution">
    <text evidence="8">The sequence shown here is derived from an EMBL/GenBank/DDBJ whole genome shotgun (WGS) entry which is preliminary data.</text>
</comment>
<comment type="domain">
    <text evidence="6">The N-terminal region contains the highly conserved SGGXDS motif, predicted to be a P-loop motif involved in ATP binding.</text>
</comment>
<dbReference type="Gene3D" id="3.40.50.620">
    <property type="entry name" value="HUPs"/>
    <property type="match status" value="1"/>
</dbReference>
<dbReference type="InterPro" id="IPR014729">
    <property type="entry name" value="Rossmann-like_a/b/a_fold"/>
</dbReference>
<dbReference type="InterPro" id="IPR012795">
    <property type="entry name" value="tRNA_Ile_lys_synt_N"/>
</dbReference>
<organism evidence="8 9">
    <name type="scientific">Thioclava dalianensis</name>
    <dbReference type="NCBI Taxonomy" id="1185766"/>
    <lineage>
        <taxon>Bacteria</taxon>
        <taxon>Pseudomonadati</taxon>
        <taxon>Pseudomonadota</taxon>
        <taxon>Alphaproteobacteria</taxon>
        <taxon>Rhodobacterales</taxon>
        <taxon>Paracoccaceae</taxon>
        <taxon>Thioclava</taxon>
    </lineage>
</organism>
<comment type="catalytic activity">
    <reaction evidence="5 6">
        <text>cytidine(34) in tRNA(Ile2) + L-lysine + ATP = lysidine(34) in tRNA(Ile2) + AMP + diphosphate + H(+)</text>
        <dbReference type="Rhea" id="RHEA:43744"/>
        <dbReference type="Rhea" id="RHEA-COMP:10625"/>
        <dbReference type="Rhea" id="RHEA-COMP:10670"/>
        <dbReference type="ChEBI" id="CHEBI:15378"/>
        <dbReference type="ChEBI" id="CHEBI:30616"/>
        <dbReference type="ChEBI" id="CHEBI:32551"/>
        <dbReference type="ChEBI" id="CHEBI:33019"/>
        <dbReference type="ChEBI" id="CHEBI:82748"/>
        <dbReference type="ChEBI" id="CHEBI:83665"/>
        <dbReference type="ChEBI" id="CHEBI:456215"/>
        <dbReference type="EC" id="6.3.4.19"/>
    </reaction>
</comment>
<dbReference type="SUPFAM" id="SSF52402">
    <property type="entry name" value="Adenine nucleotide alpha hydrolases-like"/>
    <property type="match status" value="1"/>
</dbReference>
<proteinExistence type="inferred from homology"/>
<feature type="binding site" evidence="6">
    <location>
        <begin position="25"/>
        <end position="30"/>
    </location>
    <ligand>
        <name>ATP</name>
        <dbReference type="ChEBI" id="CHEBI:30616"/>
    </ligand>
</feature>
<accession>A0A074TDP9</accession>
<dbReference type="PANTHER" id="PTHR43033">
    <property type="entry name" value="TRNA(ILE)-LYSIDINE SYNTHASE-RELATED"/>
    <property type="match status" value="1"/>
</dbReference>
<comment type="function">
    <text evidence="6">Ligates lysine onto the cytidine present at position 34 of the AUA codon-specific tRNA(Ile) that contains the anticodon CAU, in an ATP-dependent manner. Cytidine is converted to lysidine, thus changing the amino acid specificity of the tRNA from methionine to isoleucine.</text>
</comment>
<name>A0A074TDP9_9RHOB</name>
<sequence>MTPLHEIARDAFHPDAPRRVGVAVSGGSDSMATLHLLADQFEVHAVTVDHGLRPEAASEARAVAAACAKLGVPHEIVHWDGTRAQGNLMDAARRARMELIGAWAQRHGVAHVALGHTADDQAETFLMRLSREAGLEGLSGMRRRYRAEGVCWHRPFLGVTRADLRAHLREIGVAWIEDPSNADPRFERVRARHALAGLADLGITAQGLSRTVGHLAQARDALDAGLAPFVARHIREEAGALYIDADAFTRDLPDQLRRRVLNAALQWVAGAPYPPRGAKLDRLLGGLAPCTLHGCQLSAAGQSVLICREAAAIADLRVPASRGHWDRWHVEGPASEGLEIGALGPDGLAQLPDWRALGTPRAVLLSTPALWAQEKLISAPVAGFESGWKARMEAGSFAVTNFRR</sequence>
<dbReference type="RefSeq" id="WP_245739561.1">
    <property type="nucleotide sequence ID" value="NZ_FOVB01000001.1"/>
</dbReference>
<evidence type="ECO:0000256" key="2">
    <source>
        <dbReference type="ARBA" id="ARBA00022694"/>
    </source>
</evidence>
<dbReference type="AlphaFoldDB" id="A0A074TDP9"/>
<dbReference type="InterPro" id="IPR011063">
    <property type="entry name" value="TilS/TtcA_N"/>
</dbReference>
<dbReference type="PANTHER" id="PTHR43033:SF1">
    <property type="entry name" value="TRNA(ILE)-LYSIDINE SYNTHASE-RELATED"/>
    <property type="match status" value="1"/>
</dbReference>
<gene>
    <name evidence="6" type="primary">tilS</name>
    <name evidence="8" type="ORF">DL1_12820</name>
</gene>
<keyword evidence="1 6" id="KW-0436">Ligase</keyword>
<evidence type="ECO:0000256" key="6">
    <source>
        <dbReference type="HAMAP-Rule" id="MF_01161"/>
    </source>
</evidence>
<dbReference type="GO" id="GO:0005737">
    <property type="term" value="C:cytoplasm"/>
    <property type="evidence" value="ECO:0007669"/>
    <property type="project" value="UniProtKB-SubCell"/>
</dbReference>
<comment type="similarity">
    <text evidence="6">Belongs to the tRNA(Ile)-lysidine synthase family.</text>
</comment>
<comment type="subcellular location">
    <subcellularLocation>
        <location evidence="6">Cytoplasm</location>
    </subcellularLocation>
</comment>
<dbReference type="NCBIfam" id="TIGR02432">
    <property type="entry name" value="lysidine_TilS_N"/>
    <property type="match status" value="1"/>
</dbReference>
<evidence type="ECO:0000256" key="5">
    <source>
        <dbReference type="ARBA" id="ARBA00048539"/>
    </source>
</evidence>
<evidence type="ECO:0000256" key="1">
    <source>
        <dbReference type="ARBA" id="ARBA00022598"/>
    </source>
</evidence>
<dbReference type="HAMAP" id="MF_01161">
    <property type="entry name" value="tRNA_Ile_lys_synt"/>
    <property type="match status" value="1"/>
</dbReference>
<evidence type="ECO:0000313" key="8">
    <source>
        <dbReference type="EMBL" id="KEP68265.1"/>
    </source>
</evidence>
<protein>
    <recommendedName>
        <fullName evidence="6">tRNA(Ile)-lysidine synthase</fullName>
        <ecNumber evidence="6">6.3.4.19</ecNumber>
    </recommendedName>
    <alternativeName>
        <fullName evidence="6">tRNA(Ile)-2-lysyl-cytidine synthase</fullName>
    </alternativeName>
    <alternativeName>
        <fullName evidence="6">tRNA(Ile)-lysidine synthetase</fullName>
    </alternativeName>
</protein>
<dbReference type="GO" id="GO:0005524">
    <property type="term" value="F:ATP binding"/>
    <property type="evidence" value="ECO:0007669"/>
    <property type="project" value="UniProtKB-UniRule"/>
</dbReference>
<evidence type="ECO:0000259" key="7">
    <source>
        <dbReference type="Pfam" id="PF01171"/>
    </source>
</evidence>
<keyword evidence="2 6" id="KW-0819">tRNA processing</keyword>
<dbReference type="EMBL" id="JHEH01000039">
    <property type="protein sequence ID" value="KEP68265.1"/>
    <property type="molecule type" value="Genomic_DNA"/>
</dbReference>
<evidence type="ECO:0000313" key="9">
    <source>
        <dbReference type="Proteomes" id="UP000027725"/>
    </source>
</evidence>
<reference evidence="8 9" key="1">
    <citation type="submission" date="2014-03" db="EMBL/GenBank/DDBJ databases">
        <title>The draft genome sequence of Thioclava dalianensis DLFJ1-1.</title>
        <authorList>
            <person name="Lai Q."/>
            <person name="Shao Z."/>
        </authorList>
    </citation>
    <scope>NUCLEOTIDE SEQUENCE [LARGE SCALE GENOMIC DNA]</scope>
    <source>
        <strain evidence="8 9">DLFJ1-1</strain>
    </source>
</reference>
<dbReference type="InterPro" id="IPR012094">
    <property type="entry name" value="tRNA_Ile_lys_synt"/>
</dbReference>
<dbReference type="Pfam" id="PF01171">
    <property type="entry name" value="ATP_bind_3"/>
    <property type="match status" value="1"/>
</dbReference>
<keyword evidence="6" id="KW-0963">Cytoplasm</keyword>
<feature type="domain" description="tRNA(Ile)-lysidine/2-thiocytidine synthase N-terminal" evidence="7">
    <location>
        <begin position="20"/>
        <end position="193"/>
    </location>
</feature>
<evidence type="ECO:0000256" key="4">
    <source>
        <dbReference type="ARBA" id="ARBA00022840"/>
    </source>
</evidence>
<dbReference type="STRING" id="1185766.SAMN05216224_101817"/>
<dbReference type="EC" id="6.3.4.19" evidence="6"/>
<dbReference type="Proteomes" id="UP000027725">
    <property type="component" value="Unassembled WGS sequence"/>
</dbReference>
<dbReference type="CDD" id="cd01992">
    <property type="entry name" value="TilS_N"/>
    <property type="match status" value="1"/>
</dbReference>
<dbReference type="GO" id="GO:0006400">
    <property type="term" value="P:tRNA modification"/>
    <property type="evidence" value="ECO:0007669"/>
    <property type="project" value="UniProtKB-UniRule"/>
</dbReference>
<dbReference type="eggNOG" id="COG0037">
    <property type="taxonomic scope" value="Bacteria"/>
</dbReference>
<keyword evidence="3 6" id="KW-0547">Nucleotide-binding</keyword>
<evidence type="ECO:0000256" key="3">
    <source>
        <dbReference type="ARBA" id="ARBA00022741"/>
    </source>
</evidence>
<dbReference type="GO" id="GO:0032267">
    <property type="term" value="F:tRNA(Ile)-lysidine synthase activity"/>
    <property type="evidence" value="ECO:0007669"/>
    <property type="project" value="UniProtKB-EC"/>
</dbReference>
<keyword evidence="9" id="KW-1185">Reference proteome</keyword>